<dbReference type="PROSITE" id="PS00136">
    <property type="entry name" value="SUBTILASE_ASP"/>
    <property type="match status" value="1"/>
</dbReference>
<dbReference type="InterPro" id="IPR054399">
    <property type="entry name" value="Fervidolysin-like_N_prodom"/>
</dbReference>
<dbReference type="SMART" id="SM00635">
    <property type="entry name" value="BID_2"/>
    <property type="match status" value="1"/>
</dbReference>
<dbReference type="SUPFAM" id="SSF52743">
    <property type="entry name" value="Subtilisin-like"/>
    <property type="match status" value="1"/>
</dbReference>
<dbReference type="PROSITE" id="PS00137">
    <property type="entry name" value="SUBTILASE_HIS"/>
    <property type="match status" value="1"/>
</dbReference>
<dbReference type="PROSITE" id="PS00138">
    <property type="entry name" value="SUBTILASE_SER"/>
    <property type="match status" value="1"/>
</dbReference>
<feature type="active site" description="Charge relay system" evidence="5">
    <location>
        <position position="132"/>
    </location>
</feature>
<evidence type="ECO:0000256" key="5">
    <source>
        <dbReference type="PROSITE-ProRule" id="PRU01240"/>
    </source>
</evidence>
<dbReference type="RefSeq" id="WP_011639625.1">
    <property type="nucleotide sequence ID" value="NC_008346.1"/>
</dbReference>
<keyword evidence="9" id="KW-1185">Reference proteome</keyword>
<dbReference type="InterPro" id="IPR000209">
    <property type="entry name" value="Peptidase_S8/S53_dom"/>
</dbReference>
<dbReference type="PANTHER" id="PTHR43806">
    <property type="entry name" value="PEPTIDASE S8"/>
    <property type="match status" value="1"/>
</dbReference>
<dbReference type="PROSITE" id="PS51892">
    <property type="entry name" value="SUBTILASE"/>
    <property type="match status" value="1"/>
</dbReference>
<name>Q0B0J0_SYNWW</name>
<dbReference type="AlphaFoldDB" id="Q0B0J0"/>
<dbReference type="HOGENOM" id="CLU_462237_0_0_9"/>
<evidence type="ECO:0000256" key="6">
    <source>
        <dbReference type="RuleBase" id="RU003355"/>
    </source>
</evidence>
<dbReference type="InterPro" id="IPR008964">
    <property type="entry name" value="Invasin/intimin_cell_adhesion"/>
</dbReference>
<keyword evidence="2 5" id="KW-0645">Protease</keyword>
<dbReference type="Gene3D" id="3.40.50.200">
    <property type="entry name" value="Peptidase S8/S53 domain"/>
    <property type="match status" value="1"/>
</dbReference>
<evidence type="ECO:0000256" key="4">
    <source>
        <dbReference type="ARBA" id="ARBA00022825"/>
    </source>
</evidence>
<dbReference type="InterPro" id="IPR022398">
    <property type="entry name" value="Peptidase_S8_His-AS"/>
</dbReference>
<gene>
    <name evidence="8" type="ordered locus">Swol_0162</name>
</gene>
<dbReference type="PRINTS" id="PR00723">
    <property type="entry name" value="SUBTILISIN"/>
</dbReference>
<dbReference type="InterPro" id="IPR036852">
    <property type="entry name" value="Peptidase_S8/S53_dom_sf"/>
</dbReference>
<dbReference type="Pfam" id="PF22148">
    <property type="entry name" value="Fervidolysin_NPro-like"/>
    <property type="match status" value="1"/>
</dbReference>
<evidence type="ECO:0000313" key="8">
    <source>
        <dbReference type="EMBL" id="ABI67514.1"/>
    </source>
</evidence>
<dbReference type="GO" id="GO:0006508">
    <property type="term" value="P:proteolysis"/>
    <property type="evidence" value="ECO:0007669"/>
    <property type="project" value="UniProtKB-KW"/>
</dbReference>
<protein>
    <submittedName>
        <fullName evidence="8">Fervidolysin. Serine peptidase. MEROPS family S08A</fullName>
    </submittedName>
</protein>
<feature type="active site" description="Charge relay system" evidence="5">
    <location>
        <position position="166"/>
    </location>
</feature>
<organism evidence="8 9">
    <name type="scientific">Syntrophomonas wolfei subsp. wolfei (strain DSM 2245B / Goettingen)</name>
    <dbReference type="NCBI Taxonomy" id="335541"/>
    <lineage>
        <taxon>Bacteria</taxon>
        <taxon>Bacillati</taxon>
        <taxon>Bacillota</taxon>
        <taxon>Clostridia</taxon>
        <taxon>Eubacteriales</taxon>
        <taxon>Syntrophomonadaceae</taxon>
        <taxon>Syntrophomonas</taxon>
    </lineage>
</organism>
<keyword evidence="4 5" id="KW-0720">Serine protease</keyword>
<dbReference type="Proteomes" id="UP000001968">
    <property type="component" value="Chromosome"/>
</dbReference>
<sequence length="576" mass="62910">MGVLLITCQAGDILAANLSIDNKDGLIVQYRDNDAAADMLKTMDFQVYRKQNLAANVDLLKLIPGTNRQEMMARLKKTGRVKYVEENKRIRLHRAPNDPYYIQQWALPVIRAEAAWEVVGTTARPVVVAVVDSGIDDKHDDLINRIDSRGYNFVEDNQDIFDWEGHGTAVSSIIAAQTDNRLGIAGVNGQNPVKILPLKTIDIDGYGYISDIIKAIDYAIEAEVDVINLSMGSDRYSDIENEVIQKAINCGITVVASAGNEGDSRYDYPASYPGVISVGAIDRQGNPANFSNHNDQVDVVAPGVEIKACRPGNSYDCLNGTSFSAPMVTGTAAMLKSLDQSLQPDAICKIIQETSYDLGSPGRDNYYGYGVVDMGRAVLQVLPVRVKAIQLEPSQAQITMGETLQLKATFDPANSNNRNLAWSSDNEQIAVVNNQGMVRAVGVGQVSITAVSEDAGRAATCSITVVAPPPSREFITWKSREDVASNRCWHIRFSLPVNISSINLKTIYITDRQGNLLPVQYLISPEQDASVVTIAPVSNYTPGERFTLWIKNVVAGDGRILQHGIKMDFVITVPDT</sequence>
<comment type="similarity">
    <text evidence="1 5 6">Belongs to the peptidase S8 family.</text>
</comment>
<evidence type="ECO:0000259" key="7">
    <source>
        <dbReference type="SMART" id="SM00635"/>
    </source>
</evidence>
<dbReference type="GO" id="GO:0004252">
    <property type="term" value="F:serine-type endopeptidase activity"/>
    <property type="evidence" value="ECO:0007669"/>
    <property type="project" value="UniProtKB-UniRule"/>
</dbReference>
<evidence type="ECO:0000313" key="9">
    <source>
        <dbReference type="Proteomes" id="UP000001968"/>
    </source>
</evidence>
<feature type="domain" description="BIG2" evidence="7">
    <location>
        <begin position="385"/>
        <end position="462"/>
    </location>
</feature>
<evidence type="ECO:0000256" key="1">
    <source>
        <dbReference type="ARBA" id="ARBA00011073"/>
    </source>
</evidence>
<dbReference type="InterPro" id="IPR050131">
    <property type="entry name" value="Peptidase_S8_subtilisin-like"/>
</dbReference>
<keyword evidence="3 5" id="KW-0378">Hydrolase</keyword>
<dbReference type="EMBL" id="CP000448">
    <property type="protein sequence ID" value="ABI67514.1"/>
    <property type="molecule type" value="Genomic_DNA"/>
</dbReference>
<dbReference type="Pfam" id="PF02368">
    <property type="entry name" value="Big_2"/>
    <property type="match status" value="1"/>
</dbReference>
<dbReference type="KEGG" id="swo:Swol_0162"/>
<feature type="active site" description="Charge relay system" evidence="5">
    <location>
        <position position="322"/>
    </location>
</feature>
<dbReference type="PANTHER" id="PTHR43806:SF11">
    <property type="entry name" value="CEREVISIN-RELATED"/>
    <property type="match status" value="1"/>
</dbReference>
<evidence type="ECO:0000256" key="3">
    <source>
        <dbReference type="ARBA" id="ARBA00022801"/>
    </source>
</evidence>
<dbReference type="OrthoDB" id="9798386at2"/>
<dbReference type="InterPro" id="IPR015500">
    <property type="entry name" value="Peptidase_S8_subtilisin-rel"/>
</dbReference>
<dbReference type="eggNOG" id="COG1404">
    <property type="taxonomic scope" value="Bacteria"/>
</dbReference>
<dbReference type="InterPro" id="IPR023827">
    <property type="entry name" value="Peptidase_S8_Asp-AS"/>
</dbReference>
<dbReference type="SUPFAM" id="SSF49373">
    <property type="entry name" value="Invasin/intimin cell-adhesion fragments"/>
    <property type="match status" value="1"/>
</dbReference>
<reference evidence="9" key="1">
    <citation type="journal article" date="2010" name="Environ. Microbiol.">
        <title>The genome of Syntrophomonas wolfei: new insights into syntrophic metabolism and biohydrogen production.</title>
        <authorList>
            <person name="Sieber J.R."/>
            <person name="Sims D.R."/>
            <person name="Han C."/>
            <person name="Kim E."/>
            <person name="Lykidis A."/>
            <person name="Lapidus A.L."/>
            <person name="McDonnald E."/>
            <person name="Rohlin L."/>
            <person name="Culley D.E."/>
            <person name="Gunsalus R."/>
            <person name="McInerney M.J."/>
        </authorList>
    </citation>
    <scope>NUCLEOTIDE SEQUENCE [LARGE SCALE GENOMIC DNA]</scope>
    <source>
        <strain evidence="9">DSM 2245B / Goettingen</strain>
    </source>
</reference>
<dbReference type="eggNOG" id="COG5492">
    <property type="taxonomic scope" value="Bacteria"/>
</dbReference>
<dbReference type="Pfam" id="PF00082">
    <property type="entry name" value="Peptidase_S8"/>
    <property type="match status" value="1"/>
</dbReference>
<proteinExistence type="inferred from homology"/>
<dbReference type="InterPro" id="IPR023828">
    <property type="entry name" value="Peptidase_S8_Ser-AS"/>
</dbReference>
<evidence type="ECO:0000256" key="2">
    <source>
        <dbReference type="ARBA" id="ARBA00022670"/>
    </source>
</evidence>
<dbReference type="InterPro" id="IPR003343">
    <property type="entry name" value="Big_2"/>
</dbReference>
<dbReference type="STRING" id="335541.Swol_0162"/>
<dbReference type="Gene3D" id="2.60.40.1080">
    <property type="match status" value="1"/>
</dbReference>
<accession>Q0B0J0</accession>